<evidence type="ECO:0000313" key="2">
    <source>
        <dbReference type="Proteomes" id="UP000278756"/>
    </source>
</evidence>
<evidence type="ECO:0000313" key="1">
    <source>
        <dbReference type="EMBL" id="BBF80188.1"/>
    </source>
</evidence>
<reference evidence="2" key="1">
    <citation type="journal article" date="2017" name="Biotechnol. Biofuels">
        <title>Evaluation of environmental bacterial communities as a factor affecting the growth of duckweed Lemna minor.</title>
        <authorList>
            <person name="Ishizawa H."/>
            <person name="Kuroda M."/>
            <person name="Morikawa M."/>
            <person name="Ike M."/>
        </authorList>
    </citation>
    <scope>NUCLEOTIDE SEQUENCE [LARGE SCALE GENOMIC DNA]</scope>
    <source>
        <strain evidence="2">M6</strain>
    </source>
</reference>
<protein>
    <submittedName>
        <fullName evidence="1">Uncharacterized protein</fullName>
    </submittedName>
</protein>
<proteinExistence type="predicted"/>
<dbReference type="EMBL" id="AP018827">
    <property type="protein sequence ID" value="BBF80188.1"/>
    <property type="molecule type" value="Genomic_DNA"/>
</dbReference>
<dbReference type="Proteomes" id="UP000278756">
    <property type="component" value="Chromosome 1"/>
</dbReference>
<dbReference type="AlphaFoldDB" id="A0A3G9G7C6"/>
<name>A0A3G9G7C6_9CAUL</name>
<reference evidence="2" key="2">
    <citation type="journal article" date="2017" name="Plant Physiol. Biochem.">
        <title>Differential oxidative and antioxidative response of duckweed Lemna minor toward plant growth promoting/inhibiting bacteria.</title>
        <authorList>
            <person name="Ishizawa H."/>
            <person name="Kuroda M."/>
            <person name="Morikawa M."/>
            <person name="Ike M."/>
        </authorList>
    </citation>
    <scope>NUCLEOTIDE SEQUENCE [LARGE SCALE GENOMIC DNA]</scope>
    <source>
        <strain evidence="2">M6</strain>
    </source>
</reference>
<gene>
    <name evidence="1" type="ORF">EM6_0766</name>
</gene>
<organism evidence="1 2">
    <name type="scientific">Asticcacaulis excentricus</name>
    <dbReference type="NCBI Taxonomy" id="78587"/>
    <lineage>
        <taxon>Bacteria</taxon>
        <taxon>Pseudomonadati</taxon>
        <taxon>Pseudomonadota</taxon>
        <taxon>Alphaproteobacteria</taxon>
        <taxon>Caulobacterales</taxon>
        <taxon>Caulobacteraceae</taxon>
        <taxon>Asticcacaulis</taxon>
    </lineage>
</organism>
<sequence length="46" mass="4526">MYQKYKAGAGGALASAAGASATGSSSEVVGALHEARNELNAQQSKS</sequence>
<accession>A0A3G9G7C6</accession>